<feature type="transmembrane region" description="Helical" evidence="2">
    <location>
        <begin position="12"/>
        <end position="34"/>
    </location>
</feature>
<dbReference type="InterPro" id="IPR003593">
    <property type="entry name" value="AAA+_ATPase"/>
</dbReference>
<dbReference type="SMART" id="SM00382">
    <property type="entry name" value="AAA"/>
    <property type="match status" value="1"/>
</dbReference>
<organism evidence="4 5">
    <name type="scientific">Rugosimonospora acidiphila</name>
    <dbReference type="NCBI Taxonomy" id="556531"/>
    <lineage>
        <taxon>Bacteria</taxon>
        <taxon>Bacillati</taxon>
        <taxon>Actinomycetota</taxon>
        <taxon>Actinomycetes</taxon>
        <taxon>Micromonosporales</taxon>
        <taxon>Micromonosporaceae</taxon>
        <taxon>Rugosimonospora</taxon>
    </lineage>
</organism>
<dbReference type="InterPro" id="IPR002182">
    <property type="entry name" value="NB-ARC"/>
</dbReference>
<dbReference type="SUPFAM" id="SSF48452">
    <property type="entry name" value="TPR-like"/>
    <property type="match status" value="2"/>
</dbReference>
<reference evidence="5" key="1">
    <citation type="journal article" date="2019" name="Int. J. Syst. Evol. Microbiol.">
        <title>The Global Catalogue of Microorganisms (GCM) 10K type strain sequencing project: providing services to taxonomists for standard genome sequencing and annotation.</title>
        <authorList>
            <consortium name="The Broad Institute Genomics Platform"/>
            <consortium name="The Broad Institute Genome Sequencing Center for Infectious Disease"/>
            <person name="Wu L."/>
            <person name="Ma J."/>
        </authorList>
    </citation>
    <scope>NUCLEOTIDE SEQUENCE [LARGE SCALE GENOMIC DNA]</scope>
    <source>
        <strain evidence="5">JCM 18304</strain>
    </source>
</reference>
<evidence type="ECO:0000259" key="3">
    <source>
        <dbReference type="SMART" id="SM00382"/>
    </source>
</evidence>
<keyword evidence="2" id="KW-1133">Transmembrane helix</keyword>
<evidence type="ECO:0000313" key="5">
    <source>
        <dbReference type="Proteomes" id="UP001501570"/>
    </source>
</evidence>
<dbReference type="SUPFAM" id="SSF52540">
    <property type="entry name" value="P-loop containing nucleoside triphosphate hydrolases"/>
    <property type="match status" value="1"/>
</dbReference>
<comment type="caution">
    <text evidence="4">The sequence shown here is derived from an EMBL/GenBank/DDBJ whole genome shotgun (WGS) entry which is preliminary data.</text>
</comment>
<evidence type="ECO:0000256" key="2">
    <source>
        <dbReference type="SAM" id="Phobius"/>
    </source>
</evidence>
<keyword evidence="5" id="KW-1185">Reference proteome</keyword>
<keyword evidence="2" id="KW-0812">Transmembrane</keyword>
<evidence type="ECO:0000313" key="4">
    <source>
        <dbReference type="EMBL" id="GAA5193962.1"/>
    </source>
</evidence>
<feature type="domain" description="AAA+ ATPase" evidence="3">
    <location>
        <begin position="121"/>
        <end position="254"/>
    </location>
</feature>
<proteinExistence type="predicted"/>
<evidence type="ECO:0000256" key="1">
    <source>
        <dbReference type="SAM" id="MobiDB-lite"/>
    </source>
</evidence>
<feature type="region of interest" description="Disordered" evidence="1">
    <location>
        <begin position="818"/>
        <end position="857"/>
    </location>
</feature>
<keyword evidence="2" id="KW-0472">Membrane</keyword>
<dbReference type="PANTHER" id="PTHR47691:SF3">
    <property type="entry name" value="HTH-TYPE TRANSCRIPTIONAL REGULATOR RV0890C-RELATED"/>
    <property type="match status" value="1"/>
</dbReference>
<dbReference type="InterPro" id="IPR027417">
    <property type="entry name" value="P-loop_NTPase"/>
</dbReference>
<dbReference type="PANTHER" id="PTHR47691">
    <property type="entry name" value="REGULATOR-RELATED"/>
    <property type="match status" value="1"/>
</dbReference>
<dbReference type="Gene3D" id="1.25.40.10">
    <property type="entry name" value="Tetratricopeptide repeat domain"/>
    <property type="match status" value="2"/>
</dbReference>
<dbReference type="Proteomes" id="UP001501570">
    <property type="component" value="Unassembled WGS sequence"/>
</dbReference>
<dbReference type="Gene3D" id="3.40.50.300">
    <property type="entry name" value="P-loop containing nucleotide triphosphate hydrolases"/>
    <property type="match status" value="1"/>
</dbReference>
<protein>
    <recommendedName>
        <fullName evidence="3">AAA+ ATPase domain-containing protein</fullName>
    </recommendedName>
</protein>
<feature type="transmembrane region" description="Helical" evidence="2">
    <location>
        <begin position="40"/>
        <end position="60"/>
    </location>
</feature>
<gene>
    <name evidence="4" type="ORF">GCM10023322_57160</name>
</gene>
<dbReference type="EMBL" id="BAABJQ010000020">
    <property type="protein sequence ID" value="GAA5193962.1"/>
    <property type="molecule type" value="Genomic_DNA"/>
</dbReference>
<sequence length="857" mass="93805">MRDLASPKAGNLVTLVTVLGIPMIVFAAVDYLGIAVAGRYGIAAAVLVGVLLTHLALFLVRRRQLLAPPVVPVGLDHTAGGRRRQRIAPADLPPPPGPLQGRHQQLAQLWGYLSSSDRRSGPRVALISGGSGIGKTALATNVAHLIADDYPDGQLLVQVDVLSSIDDALAMLVRALAGPKDPVPERREDYGQWYRRVSLRSRLLIIFDDVSDFDAIAPLLPAGNRCTVIITSQSEPRSPQRSWSGLRLLPLVDDDATALLDTLIGGGWVAAEPEFAARVVREAHGYPMALHMAGTALTIRKNWTRKVAVDQMTAQPVAHGDVEQIAFPGILNLCFSLMTGQERMAAILLGLIDDGRIDDWILVALFEGSRVGSVAVTELVAKQLLDRLARIRFVKRRYDDSSGLSTFHMPAYVQAYVRAAASGTLSDQQRREALNQVDIERQQRARRSTEAYLRENVYQLLDNGELEDALNRSRETVALCRARASTRADDAGFAADEALTLAALAEVHSELGWIDEGWACAKEAVQLGAGSDHTLTRALRISGTLLRQQNLVDDALLHLHRALEVARRLDDPLERVRVLRELTVALAGTAELEDGLSYVKEAEAVCASQGMTGQRHLPGVLLARARVLRACGNQSSDMRYRAEASQCLADAERHTLRLPDLRLWRPWIRLEHALVALDAQEPDQSRTLGTSALDGFTALRHRYGAAHARLVIGRAYLADGSLSRAIVALEESHGTFRRCGDRWIQAQCALALADAYERAERADGAKRNERGERNDRVAQAIDLLSTAEEAFALLGDDENRRRATRRLWTVESGYPSEPLRLFTEKEQPVAQPNAGSEPGLSRPVSWPAPQRSDTTVG</sequence>
<accession>A0ABP9SBX3</accession>
<dbReference type="InterPro" id="IPR011990">
    <property type="entry name" value="TPR-like_helical_dom_sf"/>
</dbReference>
<name>A0ABP9SBX3_9ACTN</name>
<dbReference type="Pfam" id="PF00931">
    <property type="entry name" value="NB-ARC"/>
    <property type="match status" value="1"/>
</dbReference>
<dbReference type="PRINTS" id="PR00364">
    <property type="entry name" value="DISEASERSIST"/>
</dbReference>